<dbReference type="CDD" id="cd16030">
    <property type="entry name" value="iduronate-2-sulfatase"/>
    <property type="match status" value="1"/>
</dbReference>
<dbReference type="Gene3D" id="3.40.720.10">
    <property type="entry name" value="Alkaline Phosphatase, subunit A"/>
    <property type="match status" value="1"/>
</dbReference>
<reference evidence="9" key="1">
    <citation type="submission" date="2021-01" db="EMBL/GenBank/DDBJ databases">
        <title>Modified the classification status of verrucomicrobia.</title>
        <authorList>
            <person name="Feng X."/>
        </authorList>
    </citation>
    <scope>NUCLEOTIDE SEQUENCE</scope>
    <source>
        <strain evidence="9">KCTC 13126</strain>
    </source>
</reference>
<feature type="domain" description="Sulfatase N-terminal" evidence="8">
    <location>
        <begin position="33"/>
        <end position="371"/>
    </location>
</feature>
<dbReference type="Proteomes" id="UP000617628">
    <property type="component" value="Unassembled WGS sequence"/>
</dbReference>
<feature type="signal peptide" evidence="7">
    <location>
        <begin position="1"/>
        <end position="27"/>
    </location>
</feature>
<proteinExistence type="inferred from homology"/>
<evidence type="ECO:0000256" key="1">
    <source>
        <dbReference type="ARBA" id="ARBA00001913"/>
    </source>
</evidence>
<evidence type="ECO:0000313" key="9">
    <source>
        <dbReference type="EMBL" id="MBK1879861.1"/>
    </source>
</evidence>
<dbReference type="GO" id="GO:0005737">
    <property type="term" value="C:cytoplasm"/>
    <property type="evidence" value="ECO:0007669"/>
    <property type="project" value="TreeGrafter"/>
</dbReference>
<evidence type="ECO:0000256" key="7">
    <source>
        <dbReference type="SAM" id="SignalP"/>
    </source>
</evidence>
<evidence type="ECO:0000313" key="10">
    <source>
        <dbReference type="Proteomes" id="UP000617628"/>
    </source>
</evidence>
<dbReference type="InterPro" id="IPR000917">
    <property type="entry name" value="Sulfatase_N"/>
</dbReference>
<evidence type="ECO:0000256" key="4">
    <source>
        <dbReference type="ARBA" id="ARBA00022729"/>
    </source>
</evidence>
<comment type="cofactor">
    <cofactor evidence="1">
        <name>Ca(2+)</name>
        <dbReference type="ChEBI" id="CHEBI:29108"/>
    </cofactor>
</comment>
<organism evidence="9 10">
    <name type="scientific">Pelagicoccus mobilis</name>
    <dbReference type="NCBI Taxonomy" id="415221"/>
    <lineage>
        <taxon>Bacteria</taxon>
        <taxon>Pseudomonadati</taxon>
        <taxon>Verrucomicrobiota</taxon>
        <taxon>Opitutia</taxon>
        <taxon>Puniceicoccales</taxon>
        <taxon>Pelagicoccaceae</taxon>
        <taxon>Pelagicoccus</taxon>
    </lineage>
</organism>
<dbReference type="PANTHER" id="PTHR45953">
    <property type="entry name" value="IDURONATE 2-SULFATASE"/>
    <property type="match status" value="1"/>
</dbReference>
<keyword evidence="6" id="KW-0106">Calcium</keyword>
<comment type="similarity">
    <text evidence="2">Belongs to the sulfatase family.</text>
</comment>
<comment type="caution">
    <text evidence="9">The sequence shown here is derived from an EMBL/GenBank/DDBJ whole genome shotgun (WGS) entry which is preliminary data.</text>
</comment>
<dbReference type="PROSITE" id="PS00149">
    <property type="entry name" value="SULFATASE_2"/>
    <property type="match status" value="1"/>
</dbReference>
<keyword evidence="3" id="KW-0479">Metal-binding</keyword>
<evidence type="ECO:0000256" key="5">
    <source>
        <dbReference type="ARBA" id="ARBA00022801"/>
    </source>
</evidence>
<keyword evidence="5" id="KW-0378">Hydrolase</keyword>
<dbReference type="InterPro" id="IPR035874">
    <property type="entry name" value="IDS"/>
</dbReference>
<dbReference type="PANTHER" id="PTHR45953:SF1">
    <property type="entry name" value="IDURONATE 2-SULFATASE"/>
    <property type="match status" value="1"/>
</dbReference>
<accession>A0A934VNE5</accession>
<keyword evidence="4 7" id="KW-0732">Signal</keyword>
<evidence type="ECO:0000259" key="8">
    <source>
        <dbReference type="Pfam" id="PF00884"/>
    </source>
</evidence>
<keyword evidence="10" id="KW-1185">Reference proteome</keyword>
<dbReference type="SUPFAM" id="SSF53649">
    <property type="entry name" value="Alkaline phosphatase-like"/>
    <property type="match status" value="1"/>
</dbReference>
<feature type="chain" id="PRO_5037688775" evidence="7">
    <location>
        <begin position="28"/>
        <end position="471"/>
    </location>
</feature>
<dbReference type="AlphaFoldDB" id="A0A934VNE5"/>
<evidence type="ECO:0000256" key="6">
    <source>
        <dbReference type="ARBA" id="ARBA00022837"/>
    </source>
</evidence>
<dbReference type="Pfam" id="PF00884">
    <property type="entry name" value="Sulfatase"/>
    <property type="match status" value="1"/>
</dbReference>
<gene>
    <name evidence="9" type="ORF">JIN87_23455</name>
</gene>
<name>A0A934VNE5_9BACT</name>
<dbReference type="InterPro" id="IPR024607">
    <property type="entry name" value="Sulfatase_CS"/>
</dbReference>
<evidence type="ECO:0000256" key="2">
    <source>
        <dbReference type="ARBA" id="ARBA00008779"/>
    </source>
</evidence>
<protein>
    <submittedName>
        <fullName evidence="9">Sulfatase</fullName>
    </submittedName>
</protein>
<dbReference type="InterPro" id="IPR017850">
    <property type="entry name" value="Alkaline_phosphatase_core_sf"/>
</dbReference>
<dbReference type="GO" id="GO:0004423">
    <property type="term" value="F:iduronate-2-sulfatase activity"/>
    <property type="evidence" value="ECO:0007669"/>
    <property type="project" value="InterPro"/>
</dbReference>
<dbReference type="RefSeq" id="WP_200358148.1">
    <property type="nucleotide sequence ID" value="NZ_JAENIL010000060.1"/>
</dbReference>
<dbReference type="GO" id="GO:0046872">
    <property type="term" value="F:metal ion binding"/>
    <property type="evidence" value="ECO:0007669"/>
    <property type="project" value="UniProtKB-KW"/>
</dbReference>
<sequence length="471" mass="53343">MKTRTVIENLKKSLIATVLCVATQAMAAEKPLNVLLIVIDDLRPELASYKAEGLITPNIDRFAEMGIQFESAYCQYPVCNPSRSSFVTGLRPEELGILDNSISLRQKYPDMVTLPQAFRNNGYYTAGIGKLFHVGLDDHGKKNFFQDNESFDYFFSARGKTPKIADKGEGRRLGDGTVGWARWLAAEGGDDVQMDGMNAIQAVRQLEKNHDKPFFISVGFHKPHDPFIAPKEYFDLYPYDEVEVPHDPKDRTALNEYSLPGNYNFPTFDEDDRKQFKRAYMACTSFTDAQIGKVFAAMDRLELWDNTIVVLMGDHGYHLGEHGWWNKVTLFDIGARVPLIIRIPGEDGKSRVTDSVVELIDLYPTLIDYAGLDAPHEMSGKSLRPVLTDPSFDWGEPAFTVVNRPKVKHGYTVRQGDWRLVQWGADAQGGFELHNVVKDREGFYNLADNPEYAVIKKRLHALLKENYDDLN</sequence>
<evidence type="ECO:0000256" key="3">
    <source>
        <dbReference type="ARBA" id="ARBA00022723"/>
    </source>
</evidence>
<dbReference type="EMBL" id="JAENIL010000060">
    <property type="protein sequence ID" value="MBK1879861.1"/>
    <property type="molecule type" value="Genomic_DNA"/>
</dbReference>